<dbReference type="Gene3D" id="3.40.1090.10">
    <property type="entry name" value="Cytosolic phospholipase A2 catalytic domain"/>
    <property type="match status" value="1"/>
</dbReference>
<comment type="caution">
    <text evidence="4">Lacks conserved residue(s) required for the propagation of feature annotation.</text>
</comment>
<keyword evidence="3 4" id="KW-0443">Lipid metabolism</keyword>
<proteinExistence type="predicted"/>
<dbReference type="PROSITE" id="PS51635">
    <property type="entry name" value="PNPLA"/>
    <property type="match status" value="1"/>
</dbReference>
<dbReference type="InterPro" id="IPR002641">
    <property type="entry name" value="PNPLA_dom"/>
</dbReference>
<evidence type="ECO:0000256" key="3">
    <source>
        <dbReference type="ARBA" id="ARBA00023098"/>
    </source>
</evidence>
<sequence length="388" mass="42035">MVGLIMSGGGARAAYQVGVIKAIADMLPEGAPNPFPIICGTSAGAIIAAALAIYATHFHEGVRRVVYVWRHFRVPQVYRADPLGIAAAGMRWLVALLLGGLGRRNPHALLDRAPLRALLEERLPCQEIRASIEAGALHALSVTASGYSSGQSVTFYQGVETLAPWKRASRVGCVADITLDHLMASSAIPFIFPAVRIHREYFGDGSMRQTAPISPALHLGADRVLVIGVRHDQGTQPERLEAAEYPSLAQTAGHVLNSIFLDAIEADLERLQRINRTVGLIPREQIQESGITLRKVDALAIAPSQDLEKIAARHAHHLPRAIRFLLRGLGAFDRTGSNLVSYLLFEKPYCRELIALGYGDASARKQEILDFLGVHPAPVARQGSTDQV</sequence>
<dbReference type="EMBL" id="MFSY01000037">
    <property type="protein sequence ID" value="OGI46849.1"/>
    <property type="molecule type" value="Genomic_DNA"/>
</dbReference>
<dbReference type="STRING" id="1817764.A2637_07105"/>
<keyword evidence="1 4" id="KW-0378">Hydrolase</keyword>
<name>A0A1F6TP72_9PROT</name>
<feature type="active site" description="Proton acceptor" evidence="4">
    <location>
        <position position="204"/>
    </location>
</feature>
<dbReference type="Pfam" id="PF01734">
    <property type="entry name" value="Patatin"/>
    <property type="match status" value="1"/>
</dbReference>
<gene>
    <name evidence="6" type="ORF">A2637_07105</name>
</gene>
<organism evidence="6 7">
    <name type="scientific">Candidatus Muproteobacteria bacterium RIFCSPHIGHO2_01_FULL_65_16</name>
    <dbReference type="NCBI Taxonomy" id="1817764"/>
    <lineage>
        <taxon>Bacteria</taxon>
        <taxon>Pseudomonadati</taxon>
        <taxon>Pseudomonadota</taxon>
        <taxon>Candidatus Muproteobacteria</taxon>
    </lineage>
</organism>
<dbReference type="PANTHER" id="PTHR14226">
    <property type="entry name" value="NEUROPATHY TARGET ESTERASE/SWISS CHEESE D.MELANOGASTER"/>
    <property type="match status" value="1"/>
</dbReference>
<reference evidence="6 7" key="1">
    <citation type="journal article" date="2016" name="Nat. Commun.">
        <title>Thousands of microbial genomes shed light on interconnected biogeochemical processes in an aquifer system.</title>
        <authorList>
            <person name="Anantharaman K."/>
            <person name="Brown C.T."/>
            <person name="Hug L.A."/>
            <person name="Sharon I."/>
            <person name="Castelle C.J."/>
            <person name="Probst A.J."/>
            <person name="Thomas B.C."/>
            <person name="Singh A."/>
            <person name="Wilkins M.J."/>
            <person name="Karaoz U."/>
            <person name="Brodie E.L."/>
            <person name="Williams K.H."/>
            <person name="Hubbard S.S."/>
            <person name="Banfield J.F."/>
        </authorList>
    </citation>
    <scope>NUCLEOTIDE SEQUENCE [LARGE SCALE GENOMIC DNA]</scope>
</reference>
<evidence type="ECO:0000256" key="2">
    <source>
        <dbReference type="ARBA" id="ARBA00022963"/>
    </source>
</evidence>
<dbReference type="InterPro" id="IPR016035">
    <property type="entry name" value="Acyl_Trfase/lysoPLipase"/>
</dbReference>
<evidence type="ECO:0000256" key="1">
    <source>
        <dbReference type="ARBA" id="ARBA00022801"/>
    </source>
</evidence>
<evidence type="ECO:0000256" key="4">
    <source>
        <dbReference type="PROSITE-ProRule" id="PRU01161"/>
    </source>
</evidence>
<dbReference type="GO" id="GO:0016042">
    <property type="term" value="P:lipid catabolic process"/>
    <property type="evidence" value="ECO:0007669"/>
    <property type="project" value="UniProtKB-UniRule"/>
</dbReference>
<keyword evidence="2 4" id="KW-0442">Lipid degradation</keyword>
<dbReference type="AlphaFoldDB" id="A0A1F6TP72"/>
<evidence type="ECO:0000313" key="7">
    <source>
        <dbReference type="Proteomes" id="UP000179360"/>
    </source>
</evidence>
<dbReference type="PANTHER" id="PTHR14226:SF57">
    <property type="entry name" value="BLR7027 PROTEIN"/>
    <property type="match status" value="1"/>
</dbReference>
<protein>
    <submittedName>
        <fullName evidence="6">Patatin</fullName>
    </submittedName>
</protein>
<feature type="short sequence motif" description="GXSXG" evidence="4">
    <location>
        <begin position="40"/>
        <end position="44"/>
    </location>
</feature>
<dbReference type="GO" id="GO:0016787">
    <property type="term" value="F:hydrolase activity"/>
    <property type="evidence" value="ECO:0007669"/>
    <property type="project" value="UniProtKB-UniRule"/>
</dbReference>
<dbReference type="Proteomes" id="UP000179360">
    <property type="component" value="Unassembled WGS sequence"/>
</dbReference>
<feature type="domain" description="PNPLA" evidence="5">
    <location>
        <begin position="4"/>
        <end position="217"/>
    </location>
</feature>
<dbReference type="InterPro" id="IPR050301">
    <property type="entry name" value="NTE"/>
</dbReference>
<dbReference type="SUPFAM" id="SSF52151">
    <property type="entry name" value="FabD/lysophospholipase-like"/>
    <property type="match status" value="1"/>
</dbReference>
<evidence type="ECO:0000313" key="6">
    <source>
        <dbReference type="EMBL" id="OGI46849.1"/>
    </source>
</evidence>
<evidence type="ECO:0000259" key="5">
    <source>
        <dbReference type="PROSITE" id="PS51635"/>
    </source>
</evidence>
<accession>A0A1F6TP72</accession>
<feature type="active site" description="Nucleophile" evidence="4">
    <location>
        <position position="42"/>
    </location>
</feature>
<comment type="caution">
    <text evidence="6">The sequence shown here is derived from an EMBL/GenBank/DDBJ whole genome shotgun (WGS) entry which is preliminary data.</text>
</comment>